<dbReference type="EMBL" id="LVLJ01000950">
    <property type="protein sequence ID" value="OAE31891.1"/>
    <property type="molecule type" value="Genomic_DNA"/>
</dbReference>
<sequence length="188" mass="21181">MFGVLFPNRSFPLAVSTFAQVDDHRWLLDMNYFVGEAYDQVKDMCLFLLNDQMLPADKALAVYVQSPGSSFEYRGAVHNACPSAVIPLLWPANPSQMLLMPPGSAPLTAQIGVSVEDLATLPLLNLGQQKRVEELAMKVGENLFNFMQSFCTVEGDKLVVPMDILNRWFKKFQDKAKLDPEYLNRFTL</sequence>
<dbReference type="Pfam" id="PF05603">
    <property type="entry name" value="Hikeshi-like_N"/>
    <property type="match status" value="1"/>
</dbReference>
<dbReference type="Proteomes" id="UP001162541">
    <property type="component" value="Chromosome 3"/>
</dbReference>
<name>A0A176WH27_MARPO</name>
<accession>A0A176WH27</accession>
<comment type="similarity">
    <text evidence="1">Belongs to the OPI10 family.</text>
</comment>
<reference evidence="5 6" key="1">
    <citation type="submission" date="2016-03" db="EMBL/GenBank/DDBJ databases">
        <title>Mechanisms controlling the formation of the plant cell surface in tip-growing cells are functionally conserved among land plants.</title>
        <authorList>
            <person name="Honkanen S."/>
            <person name="Jones V.A."/>
            <person name="Morieri G."/>
            <person name="Champion C."/>
            <person name="Hetherington A.J."/>
            <person name="Kelly S."/>
            <person name="Saint-Marcoux D."/>
            <person name="Proust H."/>
            <person name="Prescott H."/>
            <person name="Dolan L."/>
        </authorList>
    </citation>
    <scope>NUCLEOTIDE SEQUENCE [LARGE SCALE GENOMIC DNA]</scope>
    <source>
        <strain evidence="6">cv. Tak-1 and cv. Tak-2</strain>
        <tissue evidence="5">Whole gametophyte</tissue>
    </source>
</reference>
<feature type="domain" description="Hikeshi-like N-terminal" evidence="2">
    <location>
        <begin position="17"/>
        <end position="120"/>
    </location>
</feature>
<evidence type="ECO:0000259" key="3">
    <source>
        <dbReference type="Pfam" id="PF21057"/>
    </source>
</evidence>
<dbReference type="Pfam" id="PF21057">
    <property type="entry name" value="Hikeshi-like_C"/>
    <property type="match status" value="1"/>
</dbReference>
<evidence type="ECO:0000313" key="6">
    <source>
        <dbReference type="Proteomes" id="UP000077202"/>
    </source>
</evidence>
<dbReference type="EMBL" id="AP019868">
    <property type="protein sequence ID" value="BBN04721.1"/>
    <property type="molecule type" value="Genomic_DNA"/>
</dbReference>
<dbReference type="Proteomes" id="UP000077202">
    <property type="component" value="Unassembled WGS sequence"/>
</dbReference>
<evidence type="ECO:0000313" key="7">
    <source>
        <dbReference type="Proteomes" id="UP001162541"/>
    </source>
</evidence>
<dbReference type="GO" id="GO:0005634">
    <property type="term" value="C:nucleus"/>
    <property type="evidence" value="ECO:0007669"/>
    <property type="project" value="TreeGrafter"/>
</dbReference>
<keyword evidence="6" id="KW-1185">Reference proteome</keyword>
<proteinExistence type="inferred from homology"/>
<dbReference type="InterPro" id="IPR008493">
    <property type="entry name" value="Hikeshi-like_N"/>
</dbReference>
<dbReference type="GO" id="GO:0006606">
    <property type="term" value="P:protein import into nucleus"/>
    <property type="evidence" value="ECO:0007669"/>
    <property type="project" value="TreeGrafter"/>
</dbReference>
<dbReference type="GO" id="GO:0005829">
    <property type="term" value="C:cytosol"/>
    <property type="evidence" value="ECO:0007669"/>
    <property type="project" value="TreeGrafter"/>
</dbReference>
<dbReference type="PANTHER" id="PTHR12925">
    <property type="entry name" value="HIKESHI FAMILY MEMBER"/>
    <property type="match status" value="1"/>
</dbReference>
<evidence type="ECO:0000313" key="5">
    <source>
        <dbReference type="EMBL" id="OAE31891.1"/>
    </source>
</evidence>
<evidence type="ECO:0000256" key="1">
    <source>
        <dbReference type="ARBA" id="ARBA00006623"/>
    </source>
</evidence>
<organism evidence="5 6">
    <name type="scientific">Marchantia polymorpha subsp. ruderalis</name>
    <dbReference type="NCBI Taxonomy" id="1480154"/>
    <lineage>
        <taxon>Eukaryota</taxon>
        <taxon>Viridiplantae</taxon>
        <taxon>Streptophyta</taxon>
        <taxon>Embryophyta</taxon>
        <taxon>Marchantiophyta</taxon>
        <taxon>Marchantiopsida</taxon>
        <taxon>Marchantiidae</taxon>
        <taxon>Marchantiales</taxon>
        <taxon>Marchantiaceae</taxon>
        <taxon>Marchantia</taxon>
    </lineage>
</organism>
<dbReference type="InterPro" id="IPR048364">
    <property type="entry name" value="Hikeshi-like_C"/>
</dbReference>
<evidence type="ECO:0000259" key="2">
    <source>
        <dbReference type="Pfam" id="PF05603"/>
    </source>
</evidence>
<feature type="domain" description="Hikeshi-like C-terminal" evidence="3">
    <location>
        <begin position="132"/>
        <end position="185"/>
    </location>
</feature>
<dbReference type="EMBL" id="AP019868">
    <property type="protein sequence ID" value="BBN04722.1"/>
    <property type="molecule type" value="Genomic_DNA"/>
</dbReference>
<dbReference type="InterPro" id="IPR031318">
    <property type="entry name" value="OPI10"/>
</dbReference>
<protein>
    <submittedName>
        <fullName evidence="5">Uncharacterized protein</fullName>
    </submittedName>
</protein>
<dbReference type="PANTHER" id="PTHR12925:SF0">
    <property type="entry name" value="PROTEIN HIKESHI"/>
    <property type="match status" value="1"/>
</dbReference>
<reference evidence="4" key="2">
    <citation type="journal article" date="2019" name="Curr. Biol.">
        <title>Chromatin organization in early land plants reveals an ancestral association between H3K27me3, transposons, and constitutive heterochromatin.</title>
        <authorList>
            <person name="Montgomery S.A."/>
            <person name="Tanizawa Y."/>
            <person name="Galik B."/>
            <person name="Wang N."/>
            <person name="Ito T."/>
            <person name="Mochizuki T."/>
            <person name="Akimcheva S."/>
            <person name="Bowman J."/>
            <person name="Cognat V."/>
            <person name="Drouard L."/>
            <person name="Ekker H."/>
            <person name="Houng S."/>
            <person name="Kohchi T."/>
            <person name="Lin S."/>
            <person name="Liu L.D."/>
            <person name="Nakamura Y."/>
            <person name="Valeeva L.R."/>
            <person name="Shakirov E.V."/>
            <person name="Shippen D.E."/>
            <person name="Wei W."/>
            <person name="Yagura M."/>
            <person name="Yamaoka S."/>
            <person name="Yamato K.T."/>
            <person name="Liu C."/>
            <person name="Berger F."/>
        </authorList>
    </citation>
    <scope>NUCLEOTIDE SEQUENCE [LARGE SCALE GENOMIC DNA]</scope>
    <source>
        <strain evidence="4">Tak-1</strain>
    </source>
</reference>
<dbReference type="GO" id="GO:0061608">
    <property type="term" value="F:nuclear import signal receptor activity"/>
    <property type="evidence" value="ECO:0007669"/>
    <property type="project" value="TreeGrafter"/>
</dbReference>
<dbReference type="AlphaFoldDB" id="A0A176WH27"/>
<dbReference type="EMBL" id="AP019868">
    <property type="protein sequence ID" value="BBN04723.1"/>
    <property type="molecule type" value="Genomic_DNA"/>
</dbReference>
<gene>
    <name evidence="5" type="ORF">AXG93_2834s1230</name>
    <name evidence="4" type="ORF">Mp_3g07140</name>
</gene>
<evidence type="ECO:0000313" key="4">
    <source>
        <dbReference type="EMBL" id="BBN04721.1"/>
    </source>
</evidence>
<reference evidence="7" key="3">
    <citation type="journal article" date="2020" name="Curr. Biol.">
        <title>Chromatin organization in early land plants reveals an ancestral association between H3K27me3, transposons, and constitutive heterochromatin.</title>
        <authorList>
            <person name="Montgomery S.A."/>
            <person name="Tanizawa Y."/>
            <person name="Galik B."/>
            <person name="Wang N."/>
            <person name="Ito T."/>
            <person name="Mochizuki T."/>
            <person name="Akimcheva S."/>
            <person name="Bowman J.L."/>
            <person name="Cognat V."/>
            <person name="Marechal-Drouard L."/>
            <person name="Ekker H."/>
            <person name="Hong S.F."/>
            <person name="Kohchi T."/>
            <person name="Lin S.S."/>
            <person name="Liu L.D."/>
            <person name="Nakamura Y."/>
            <person name="Valeeva L.R."/>
            <person name="Shakirov E.V."/>
            <person name="Shippen D.E."/>
            <person name="Wei W.L."/>
            <person name="Yagura M."/>
            <person name="Yamaoka S."/>
            <person name="Yamato K.T."/>
            <person name="Liu C."/>
            <person name="Berger F."/>
        </authorList>
    </citation>
    <scope>NUCLEOTIDE SEQUENCE [LARGE SCALE GENOMIC DNA]</scope>
    <source>
        <strain evidence="7">Tak-1</strain>
    </source>
</reference>